<name>A0A7C4ENR0_9BACT</name>
<evidence type="ECO:0000256" key="1">
    <source>
        <dbReference type="SAM" id="SignalP"/>
    </source>
</evidence>
<evidence type="ECO:0000313" key="2">
    <source>
        <dbReference type="EMBL" id="HGG93336.1"/>
    </source>
</evidence>
<organism evidence="2">
    <name type="scientific">Fundidesulfovibrio putealis</name>
    <dbReference type="NCBI Taxonomy" id="270496"/>
    <lineage>
        <taxon>Bacteria</taxon>
        <taxon>Pseudomonadati</taxon>
        <taxon>Thermodesulfobacteriota</taxon>
        <taxon>Desulfovibrionia</taxon>
        <taxon>Desulfovibrionales</taxon>
        <taxon>Desulfovibrionaceae</taxon>
        <taxon>Fundidesulfovibrio</taxon>
    </lineage>
</organism>
<sequence length="77" mass="7889">MKKLLISGLVLAMSLSAGAAFAAGKAKAAKAAPKKWECTMGDKKVMTATLDECMKMGGMVMNYPAAAPAKAPAKGKK</sequence>
<gene>
    <name evidence="2" type="ORF">ENR59_10365</name>
</gene>
<reference evidence="2" key="1">
    <citation type="journal article" date="2020" name="mSystems">
        <title>Genome- and Community-Level Interaction Insights into Carbon Utilization and Element Cycling Functions of Hydrothermarchaeota in Hydrothermal Sediment.</title>
        <authorList>
            <person name="Zhou Z."/>
            <person name="Liu Y."/>
            <person name="Xu W."/>
            <person name="Pan J."/>
            <person name="Luo Z.H."/>
            <person name="Li M."/>
        </authorList>
    </citation>
    <scope>NUCLEOTIDE SEQUENCE [LARGE SCALE GENOMIC DNA]</scope>
    <source>
        <strain evidence="2">SpSt-413</strain>
    </source>
</reference>
<protein>
    <submittedName>
        <fullName evidence="2">Uncharacterized protein</fullName>
    </submittedName>
</protein>
<dbReference type="AlphaFoldDB" id="A0A7C4ENR0"/>
<feature type="chain" id="PRO_5028227086" evidence="1">
    <location>
        <begin position="23"/>
        <end position="77"/>
    </location>
</feature>
<feature type="signal peptide" evidence="1">
    <location>
        <begin position="1"/>
        <end position="22"/>
    </location>
</feature>
<dbReference type="EMBL" id="DSRP01000721">
    <property type="protein sequence ID" value="HGG93336.1"/>
    <property type="molecule type" value="Genomic_DNA"/>
</dbReference>
<proteinExistence type="predicted"/>
<accession>A0A7C4ENR0</accession>
<comment type="caution">
    <text evidence="2">The sequence shown here is derived from an EMBL/GenBank/DDBJ whole genome shotgun (WGS) entry which is preliminary data.</text>
</comment>
<keyword evidence="1" id="KW-0732">Signal</keyword>